<feature type="chain" id="PRO_5046777975" description="DUF4369 domain-containing protein" evidence="1">
    <location>
        <begin position="22"/>
        <end position="116"/>
    </location>
</feature>
<reference evidence="2 3" key="1">
    <citation type="submission" date="2021-03" db="EMBL/GenBank/DDBJ databases">
        <authorList>
            <person name="Kim M.K."/>
        </authorList>
    </citation>
    <scope>NUCLEOTIDE SEQUENCE [LARGE SCALE GENOMIC DNA]</scope>
    <source>
        <strain evidence="2 3">BT442</strain>
    </source>
</reference>
<keyword evidence="1" id="KW-0732">Signal</keyword>
<comment type="caution">
    <text evidence="2">The sequence shown here is derived from an EMBL/GenBank/DDBJ whole genome shotgun (WGS) entry which is preliminary data.</text>
</comment>
<protein>
    <recommendedName>
        <fullName evidence="4">DUF4369 domain-containing protein</fullName>
    </recommendedName>
</protein>
<dbReference type="RefSeq" id="WP_208178722.1">
    <property type="nucleotide sequence ID" value="NZ_JAGETZ010000023.1"/>
</dbReference>
<evidence type="ECO:0008006" key="4">
    <source>
        <dbReference type="Google" id="ProtNLM"/>
    </source>
</evidence>
<keyword evidence="3" id="KW-1185">Reference proteome</keyword>
<name>A0ABS3QPX1_9BACT</name>
<evidence type="ECO:0000313" key="3">
    <source>
        <dbReference type="Proteomes" id="UP000664369"/>
    </source>
</evidence>
<sequence>MNNTAKALTLFGLMAASYSLFQVANFRLATVLKGPIQVTYFTKERFVVAGDRYLTVMDSEINGPASRPGTISLATIDVNSFHFLPPSNSASTSFADKDFTYIVHHGEDPYIMRECK</sequence>
<evidence type="ECO:0000313" key="2">
    <source>
        <dbReference type="EMBL" id="MBO2012983.1"/>
    </source>
</evidence>
<gene>
    <name evidence="2" type="ORF">J4E00_28230</name>
</gene>
<dbReference type="Proteomes" id="UP000664369">
    <property type="component" value="Unassembled WGS sequence"/>
</dbReference>
<proteinExistence type="predicted"/>
<organism evidence="2 3">
    <name type="scientific">Hymenobacter negativus</name>
    <dbReference type="NCBI Taxonomy" id="2795026"/>
    <lineage>
        <taxon>Bacteria</taxon>
        <taxon>Pseudomonadati</taxon>
        <taxon>Bacteroidota</taxon>
        <taxon>Cytophagia</taxon>
        <taxon>Cytophagales</taxon>
        <taxon>Hymenobacteraceae</taxon>
        <taxon>Hymenobacter</taxon>
    </lineage>
</organism>
<feature type="signal peptide" evidence="1">
    <location>
        <begin position="1"/>
        <end position="21"/>
    </location>
</feature>
<evidence type="ECO:0000256" key="1">
    <source>
        <dbReference type="SAM" id="SignalP"/>
    </source>
</evidence>
<dbReference type="EMBL" id="JAGETZ010000023">
    <property type="protein sequence ID" value="MBO2012983.1"/>
    <property type="molecule type" value="Genomic_DNA"/>
</dbReference>
<accession>A0ABS3QPX1</accession>